<proteinExistence type="predicted"/>
<organism evidence="1">
    <name type="scientific">[Clostridium] nexile</name>
    <dbReference type="NCBI Taxonomy" id="29361"/>
    <lineage>
        <taxon>Bacteria</taxon>
        <taxon>Bacillati</taxon>
        <taxon>Bacillota</taxon>
        <taxon>Clostridia</taxon>
        <taxon>Lachnospirales</taxon>
        <taxon>Lachnospiraceae</taxon>
        <taxon>Tyzzerella</taxon>
    </lineage>
</organism>
<dbReference type="EMBL" id="CACRTG010000046">
    <property type="protein sequence ID" value="VYT37199.1"/>
    <property type="molecule type" value="Genomic_DNA"/>
</dbReference>
<sequence>MYIATIYKNYQYTKIIYQVLYEVFNESETYRTPKSYIEGFILENNGTVKGEVVIRFLAEAYFAKLPIKSFLQKKDTCLDVEKLIKNVEIGELEVFPVSKNILSQIFKNYIVSPNANFYQPQEFTVNWEKIEIENIPYLLPAYDIKLVKKIKVNNVTIYYYQDKISWIKIFFNVTGVEDYTIFLLGSYVKRINCMLDTRKMKLSPLPIYNYYQRSSNTYIVLSLLVGKYNDIDVIVNKILNFKITKKILYNSLNSDIQETEALIKKNIVNLVTIRVLAYFRTSELHKDLLFGLSRIEYAKIIKSFLECENNIEDLSLKDILKRKVEIIGASFPFQANNLMSNKKSEKYEYINIQKPDIPKDETIFVNAGGDWIAAGVDIKEIDRKTLSKYKILCELITNLYFLNFLRERSVYYGEINLIDDVLIVIVNSQIEVVDIEEIQEQLKNFVSKSFDNIINIFPIWLKKSWNKKDFNLGREQQILNQIFRKSLRDPLLGENITREELQLFMSILSKYSSKMKRVIIKETPKYNWLPRKNNQEDNS</sequence>
<evidence type="ECO:0000313" key="1">
    <source>
        <dbReference type="EMBL" id="VYT37199.1"/>
    </source>
</evidence>
<accession>A0A6N2W3C6</accession>
<protein>
    <submittedName>
        <fullName evidence="1">Uncharacterized protein</fullName>
    </submittedName>
</protein>
<reference evidence="1" key="1">
    <citation type="submission" date="2019-11" db="EMBL/GenBank/DDBJ databases">
        <authorList>
            <person name="Feng L."/>
        </authorList>
    </citation>
    <scope>NUCLEOTIDE SEQUENCE</scope>
    <source>
        <strain evidence="1">CnexileLFYP112</strain>
    </source>
</reference>
<name>A0A6N2W3C6_9FIRM</name>
<dbReference type="AlphaFoldDB" id="A0A6N2W3C6"/>
<gene>
    <name evidence="1" type="ORF">CNLFYP112_00656</name>
</gene>